<evidence type="ECO:0000313" key="6">
    <source>
        <dbReference type="EMBL" id="CUG88067.1"/>
    </source>
</evidence>
<keyword evidence="6" id="KW-0378">Hydrolase</keyword>
<feature type="region of interest" description="Disordered" evidence="3">
    <location>
        <begin position="1"/>
        <end position="34"/>
    </location>
</feature>
<dbReference type="CDD" id="cd18791">
    <property type="entry name" value="SF2_C_RHA"/>
    <property type="match status" value="1"/>
</dbReference>
<organism evidence="6 7">
    <name type="scientific">Bodo saltans</name>
    <name type="common">Flagellated protozoan</name>
    <dbReference type="NCBI Taxonomy" id="75058"/>
    <lineage>
        <taxon>Eukaryota</taxon>
        <taxon>Discoba</taxon>
        <taxon>Euglenozoa</taxon>
        <taxon>Kinetoplastea</taxon>
        <taxon>Metakinetoplastina</taxon>
        <taxon>Eubodonida</taxon>
        <taxon>Bodonidae</taxon>
        <taxon>Bodo</taxon>
    </lineage>
</organism>
<dbReference type="PANTHER" id="PTHR18934">
    <property type="entry name" value="ATP-DEPENDENT RNA HELICASE"/>
    <property type="match status" value="1"/>
</dbReference>
<dbReference type="VEuPathDB" id="TriTrypDB:BSAL_13530"/>
<evidence type="ECO:0000259" key="4">
    <source>
        <dbReference type="PROSITE" id="PS51192"/>
    </source>
</evidence>
<dbReference type="OrthoDB" id="243823at2759"/>
<dbReference type="InterPro" id="IPR014001">
    <property type="entry name" value="Helicase_ATP-bd"/>
</dbReference>
<evidence type="ECO:0000259" key="5">
    <source>
        <dbReference type="PROSITE" id="PS51194"/>
    </source>
</evidence>
<dbReference type="Pfam" id="PF00271">
    <property type="entry name" value="Helicase_C"/>
    <property type="match status" value="1"/>
</dbReference>
<feature type="region of interest" description="Disordered" evidence="3">
    <location>
        <begin position="1048"/>
        <end position="1072"/>
    </location>
</feature>
<feature type="compositionally biased region" description="Pro residues" evidence="3">
    <location>
        <begin position="150"/>
        <end position="159"/>
    </location>
</feature>
<dbReference type="Proteomes" id="UP000051952">
    <property type="component" value="Unassembled WGS sequence"/>
</dbReference>
<keyword evidence="6" id="KW-0347">Helicase</keyword>
<accession>A0A0S4J9K2</accession>
<dbReference type="SMART" id="SM00490">
    <property type="entry name" value="HELICc"/>
    <property type="match status" value="1"/>
</dbReference>
<feature type="region of interest" description="Disordered" evidence="3">
    <location>
        <begin position="145"/>
        <end position="172"/>
    </location>
</feature>
<keyword evidence="2" id="KW-0067">ATP-binding</keyword>
<dbReference type="AlphaFoldDB" id="A0A0S4J9K2"/>
<dbReference type="GO" id="GO:0005524">
    <property type="term" value="F:ATP binding"/>
    <property type="evidence" value="ECO:0007669"/>
    <property type="project" value="UniProtKB-KW"/>
</dbReference>
<evidence type="ECO:0000256" key="1">
    <source>
        <dbReference type="ARBA" id="ARBA00022741"/>
    </source>
</evidence>
<dbReference type="FunFam" id="3.40.50.300:FF:001737">
    <property type="entry name" value="ATP-dependent RNA helicase, putative"/>
    <property type="match status" value="1"/>
</dbReference>
<feature type="compositionally biased region" description="Low complexity" evidence="3">
    <location>
        <begin position="160"/>
        <end position="170"/>
    </location>
</feature>
<protein>
    <submittedName>
        <fullName evidence="6">Helicase, putative</fullName>
    </submittedName>
</protein>
<sequence>MPSHHHHRQQARAGPPPPPVPGFGAPPPHFGAPLPILGAPPGFGALPPHLAAPHHGFAAPPGFAPQLFQQRQQQPIHIDPAILALQHQRLPLQAPFAPVPHPVSMNLRVGPAGANESVRVGGVPVQQSRNVGQPTPQLFGQPSVRVSGMPLPPPPPPQQAAPVEEAPLPQRSIKPDDALVQQFLERYEHQEEHEAITGAPVGFLDVDACLAVIEANDVTFVVTDTGTGKSSLVPKALMDIPGARIANSQPRRTAAVNLASRVSHLRNEEVGTEVGYWVRGERCGDINKCHLMYMTSYTLLLHLIDHHEDMNFTHIIIDEFHERQPDVEVMLGLLKLAVSTKRWKVKIILMSASVELELWKQYFDGLKVGEYSTCQPRYSIHDYYMEEVCRMIGAANTAQPFKDGTASSLQLKNSLFLVKEMLKFLAQHAEPKDSILVFLPGRTVVEEITQWVATNLATQLDPIPWYRDMELAKIQASLRRPATTRKKVYLATDIAEVSLTLPDVVFVVDSGFTKKPRIDPSKRNSVVFPPLEMIWCSRSSNRQRRGRVGRVQQGFFFTMTPESYLSELVDMEPQIANSTIHELSLHTLQLCRNPIGCFNLCRVKPKRVSLQHSMAILLDGGYALKNDHPFAASEGTEVEVSKLWNEFILGSEENKDLRGEMYVTTLKGRIAQRLPLNLESSTMVYYGVVFGLENLMILAAAITSCGTPFYTIPAENDRSQKLKAIKSTANVIKSYSFGLPSDVIAALGVTIAFKKQRCAGLSEDGEEHWCLENCVMRSRLGDILRLEDQIKDQLSAQIPFVDVKDPEDQETLLTRYAALVSLLAAGSHLERALFVENEPRTAQREKRVGPSIFLGLDALSDLFVASVCPWNVQSVVVPLSIQTKYGKLLGNFATQLQPKVFNVMLLLLAPQITYEIRDEEVLFEVELYHTKLCMRCDPLTGNDIIRTRQTMCAKMVIMRHQMMKQVSPTDESLDGVLAASGINLPQSVSKALDVSPFLRFIVDKINNTVATEFGRDVSPAPRATYRPQKWSILVSAGNGILTFVPPAPPVPTTTLDDGNATTTETFVEGDDE</sequence>
<feature type="compositionally biased region" description="Low complexity" evidence="3">
    <location>
        <begin position="1052"/>
        <end position="1065"/>
    </location>
</feature>
<dbReference type="PROSITE" id="PS51194">
    <property type="entry name" value="HELICASE_CTER"/>
    <property type="match status" value="1"/>
</dbReference>
<keyword evidence="1" id="KW-0547">Nucleotide-binding</keyword>
<dbReference type="InterPro" id="IPR001650">
    <property type="entry name" value="Helicase_C-like"/>
</dbReference>
<dbReference type="OMA" id="RRTFQCD"/>
<name>A0A0S4J9K2_BODSA</name>
<dbReference type="SUPFAM" id="SSF52540">
    <property type="entry name" value="P-loop containing nucleoside triphosphate hydrolases"/>
    <property type="match status" value="1"/>
</dbReference>
<dbReference type="InterPro" id="IPR011545">
    <property type="entry name" value="DEAD/DEAH_box_helicase_dom"/>
</dbReference>
<evidence type="ECO:0000256" key="3">
    <source>
        <dbReference type="SAM" id="MobiDB-lite"/>
    </source>
</evidence>
<feature type="compositionally biased region" description="Basic residues" evidence="3">
    <location>
        <begin position="1"/>
        <end position="10"/>
    </location>
</feature>
<dbReference type="Pfam" id="PF00270">
    <property type="entry name" value="DEAD"/>
    <property type="match status" value="1"/>
</dbReference>
<feature type="compositionally biased region" description="Pro residues" evidence="3">
    <location>
        <begin position="14"/>
        <end position="30"/>
    </location>
</feature>
<dbReference type="InterPro" id="IPR027417">
    <property type="entry name" value="P-loop_NTPase"/>
</dbReference>
<dbReference type="EMBL" id="CYKH01001615">
    <property type="protein sequence ID" value="CUG88067.1"/>
    <property type="molecule type" value="Genomic_DNA"/>
</dbReference>
<reference evidence="7" key="1">
    <citation type="submission" date="2015-09" db="EMBL/GenBank/DDBJ databases">
        <authorList>
            <consortium name="Pathogen Informatics"/>
        </authorList>
    </citation>
    <scope>NUCLEOTIDE SEQUENCE [LARGE SCALE GENOMIC DNA]</scope>
    <source>
        <strain evidence="7">Lake Konstanz</strain>
    </source>
</reference>
<dbReference type="PANTHER" id="PTHR18934:SF255">
    <property type="entry name" value="PUTATIVE-RELATED"/>
    <property type="match status" value="1"/>
</dbReference>
<feature type="domain" description="Helicase ATP-binding" evidence="4">
    <location>
        <begin position="210"/>
        <end position="372"/>
    </location>
</feature>
<dbReference type="GO" id="GO:0004386">
    <property type="term" value="F:helicase activity"/>
    <property type="evidence" value="ECO:0007669"/>
    <property type="project" value="UniProtKB-KW"/>
</dbReference>
<feature type="domain" description="Helicase C-terminal" evidence="5">
    <location>
        <begin position="410"/>
        <end position="591"/>
    </location>
</feature>
<dbReference type="SMART" id="SM00487">
    <property type="entry name" value="DEXDc"/>
    <property type="match status" value="1"/>
</dbReference>
<evidence type="ECO:0000256" key="2">
    <source>
        <dbReference type="ARBA" id="ARBA00022840"/>
    </source>
</evidence>
<dbReference type="Gene3D" id="3.40.50.300">
    <property type="entry name" value="P-loop containing nucleotide triphosphate hydrolases"/>
    <property type="match status" value="2"/>
</dbReference>
<keyword evidence="7" id="KW-1185">Reference proteome</keyword>
<dbReference type="CDD" id="cd17917">
    <property type="entry name" value="DEXHc_RHA-like"/>
    <property type="match status" value="1"/>
</dbReference>
<evidence type="ECO:0000313" key="7">
    <source>
        <dbReference type="Proteomes" id="UP000051952"/>
    </source>
</evidence>
<dbReference type="PROSITE" id="PS51192">
    <property type="entry name" value="HELICASE_ATP_BIND_1"/>
    <property type="match status" value="1"/>
</dbReference>
<gene>
    <name evidence="6" type="ORF">BSAL_13530</name>
</gene>
<proteinExistence type="predicted"/>
<dbReference type="GO" id="GO:0003723">
    <property type="term" value="F:RNA binding"/>
    <property type="evidence" value="ECO:0007669"/>
    <property type="project" value="TreeGrafter"/>
</dbReference>